<dbReference type="GO" id="GO:0006310">
    <property type="term" value="P:DNA recombination"/>
    <property type="evidence" value="ECO:0007669"/>
    <property type="project" value="UniProtKB-KW"/>
</dbReference>
<dbReference type="InterPro" id="IPR010998">
    <property type="entry name" value="Integrase_recombinase_N"/>
</dbReference>
<dbReference type="SUPFAM" id="SSF56349">
    <property type="entry name" value="DNA breaking-rejoining enzymes"/>
    <property type="match status" value="1"/>
</dbReference>
<evidence type="ECO:0000256" key="5">
    <source>
        <dbReference type="PROSITE-ProRule" id="PRU01248"/>
    </source>
</evidence>
<keyword evidence="3 5" id="KW-0238">DNA-binding</keyword>
<dbReference type="CDD" id="cd00397">
    <property type="entry name" value="DNA_BRE_C"/>
    <property type="match status" value="1"/>
</dbReference>
<dbReference type="InterPro" id="IPR013762">
    <property type="entry name" value="Integrase-like_cat_sf"/>
</dbReference>
<comment type="similarity">
    <text evidence="1">Belongs to the 'phage' integrase family.</text>
</comment>
<dbReference type="Gene3D" id="1.10.150.130">
    <property type="match status" value="1"/>
</dbReference>
<dbReference type="EMBL" id="WHOD01000036">
    <property type="protein sequence ID" value="NOU93130.1"/>
    <property type="molecule type" value="Genomic_DNA"/>
</dbReference>
<dbReference type="InterPro" id="IPR004107">
    <property type="entry name" value="Integrase_SAM-like_N"/>
</dbReference>
<dbReference type="PANTHER" id="PTHR30349">
    <property type="entry name" value="PHAGE INTEGRASE-RELATED"/>
    <property type="match status" value="1"/>
</dbReference>
<dbReference type="Proteomes" id="UP000641588">
    <property type="component" value="Unassembled WGS sequence"/>
</dbReference>
<dbReference type="InterPro" id="IPR050090">
    <property type="entry name" value="Tyrosine_recombinase_XerCD"/>
</dbReference>
<dbReference type="AlphaFoldDB" id="A0A972JZU3"/>
<name>A0A972JZU3_9BACL</name>
<evidence type="ECO:0000259" key="7">
    <source>
        <dbReference type="PROSITE" id="PS51900"/>
    </source>
</evidence>
<dbReference type="PROSITE" id="PS51898">
    <property type="entry name" value="TYR_RECOMBINASE"/>
    <property type="match status" value="1"/>
</dbReference>
<dbReference type="RefSeq" id="WP_171651332.1">
    <property type="nucleotide sequence ID" value="NZ_WHOD01000036.1"/>
</dbReference>
<dbReference type="PROSITE" id="PS51900">
    <property type="entry name" value="CB"/>
    <property type="match status" value="1"/>
</dbReference>
<feature type="domain" description="Tyr recombinase" evidence="6">
    <location>
        <begin position="132"/>
        <end position="307"/>
    </location>
</feature>
<keyword evidence="2" id="KW-0229">DNA integration</keyword>
<evidence type="ECO:0000313" key="9">
    <source>
        <dbReference type="Proteomes" id="UP000641588"/>
    </source>
</evidence>
<evidence type="ECO:0000256" key="1">
    <source>
        <dbReference type="ARBA" id="ARBA00008857"/>
    </source>
</evidence>
<accession>A0A972JZU3</accession>
<comment type="caution">
    <text evidence="8">The sequence shown here is derived from an EMBL/GenBank/DDBJ whole genome shotgun (WGS) entry which is preliminary data.</text>
</comment>
<dbReference type="InterPro" id="IPR011010">
    <property type="entry name" value="DNA_brk_join_enz"/>
</dbReference>
<organism evidence="8 9">
    <name type="scientific">Paenibacillus foliorum</name>
    <dbReference type="NCBI Taxonomy" id="2654974"/>
    <lineage>
        <taxon>Bacteria</taxon>
        <taxon>Bacillati</taxon>
        <taxon>Bacillota</taxon>
        <taxon>Bacilli</taxon>
        <taxon>Bacillales</taxon>
        <taxon>Paenibacillaceae</taxon>
        <taxon>Paenibacillus</taxon>
    </lineage>
</organism>
<evidence type="ECO:0000313" key="8">
    <source>
        <dbReference type="EMBL" id="NOU93130.1"/>
    </source>
</evidence>
<dbReference type="Pfam" id="PF00589">
    <property type="entry name" value="Phage_integrase"/>
    <property type="match status" value="1"/>
</dbReference>
<evidence type="ECO:0000256" key="4">
    <source>
        <dbReference type="ARBA" id="ARBA00023172"/>
    </source>
</evidence>
<evidence type="ECO:0000256" key="2">
    <source>
        <dbReference type="ARBA" id="ARBA00022908"/>
    </source>
</evidence>
<proteinExistence type="inferred from homology"/>
<dbReference type="InterPro" id="IPR002104">
    <property type="entry name" value="Integrase_catalytic"/>
</dbReference>
<dbReference type="Pfam" id="PF02899">
    <property type="entry name" value="Phage_int_SAM_1"/>
    <property type="match status" value="1"/>
</dbReference>
<protein>
    <submittedName>
        <fullName evidence="8">Tyrosine-type recombinase/integrase</fullName>
    </submittedName>
</protein>
<gene>
    <name evidence="8" type="ORF">GC093_07790</name>
</gene>
<dbReference type="Gene3D" id="1.10.443.10">
    <property type="entry name" value="Intergrase catalytic core"/>
    <property type="match status" value="1"/>
</dbReference>
<feature type="domain" description="Core-binding (CB)" evidence="7">
    <location>
        <begin position="22"/>
        <end position="108"/>
    </location>
</feature>
<reference evidence="8" key="1">
    <citation type="submission" date="2019-10" db="EMBL/GenBank/DDBJ databases">
        <title>Description of Paenibacillus glebae sp. nov.</title>
        <authorList>
            <person name="Carlier A."/>
            <person name="Qi S."/>
        </authorList>
    </citation>
    <scope>NUCLEOTIDE SEQUENCE</scope>
    <source>
        <strain evidence="8">LMG 31456</strain>
    </source>
</reference>
<keyword evidence="4" id="KW-0233">DNA recombination</keyword>
<dbReference type="GO" id="GO:0003677">
    <property type="term" value="F:DNA binding"/>
    <property type="evidence" value="ECO:0007669"/>
    <property type="project" value="UniProtKB-UniRule"/>
</dbReference>
<evidence type="ECO:0000256" key="3">
    <source>
        <dbReference type="ARBA" id="ARBA00023125"/>
    </source>
</evidence>
<dbReference type="PANTHER" id="PTHR30349:SF64">
    <property type="entry name" value="PROPHAGE INTEGRASE INTD-RELATED"/>
    <property type="match status" value="1"/>
</dbReference>
<sequence length="318" mass="36870">MLKQEPLMNQVTLYKKHHQESYTDDQIIEMFLAVCSRSKYTIRNYKLAIERFRQFISYKSLSEVTWQEIEVYKIGLIKGFCSKQKKPMSSATVASFIAPLRSLYKWGSDPNIKLFQINPTSCVSTPRISVNSGNHYLTKQEVGHLLDQLKKQRFRDYLIGLTFVLMGLRVSELSSMEWGHFATDVTETSVWLTIMDGKGGKKRTIKVPQQLWELFVEYEKSRDINSEDQRVFSLSSRQVERVIQKASKQCNLGKKFTPHWLRHTNATLALLYGASLQQVQHNLGHSHINTTQRYLHTVEQLKKAAPDFVQDGLSEFLK</sequence>
<dbReference type="InterPro" id="IPR044068">
    <property type="entry name" value="CB"/>
</dbReference>
<dbReference type="GO" id="GO:0015074">
    <property type="term" value="P:DNA integration"/>
    <property type="evidence" value="ECO:0007669"/>
    <property type="project" value="UniProtKB-KW"/>
</dbReference>
<evidence type="ECO:0000259" key="6">
    <source>
        <dbReference type="PROSITE" id="PS51898"/>
    </source>
</evidence>
<keyword evidence="9" id="KW-1185">Reference proteome</keyword>